<name>A0A8S9ZFD0_9BILA</name>
<dbReference type="AlphaFoldDB" id="A0A8S9ZFD0"/>
<proteinExistence type="predicted"/>
<evidence type="ECO:0000256" key="1">
    <source>
        <dbReference type="SAM" id="MobiDB-lite"/>
    </source>
</evidence>
<evidence type="ECO:0000313" key="3">
    <source>
        <dbReference type="Proteomes" id="UP000605970"/>
    </source>
</evidence>
<comment type="caution">
    <text evidence="2">The sequence shown here is derived from an EMBL/GenBank/DDBJ whole genome shotgun (WGS) entry which is preliminary data.</text>
</comment>
<feature type="compositionally biased region" description="Polar residues" evidence="1">
    <location>
        <begin position="66"/>
        <end position="76"/>
    </location>
</feature>
<feature type="region of interest" description="Disordered" evidence="1">
    <location>
        <begin position="63"/>
        <end position="94"/>
    </location>
</feature>
<accession>A0A8S9ZFD0</accession>
<gene>
    <name evidence="2" type="ORF">Mgra_00008600</name>
</gene>
<keyword evidence="3" id="KW-1185">Reference proteome</keyword>
<dbReference type="Proteomes" id="UP000605970">
    <property type="component" value="Unassembled WGS sequence"/>
</dbReference>
<protein>
    <submittedName>
        <fullName evidence="2">Uncharacterized protein</fullName>
    </submittedName>
</protein>
<reference evidence="2" key="1">
    <citation type="journal article" date="2020" name="Ecol. Evol.">
        <title>Genome structure and content of the rice root-knot nematode (Meloidogyne graminicola).</title>
        <authorList>
            <person name="Phan N.T."/>
            <person name="Danchin E.G.J."/>
            <person name="Klopp C."/>
            <person name="Perfus-Barbeoch L."/>
            <person name="Kozlowski D.K."/>
            <person name="Koutsovoulos G.D."/>
            <person name="Lopez-Roques C."/>
            <person name="Bouchez O."/>
            <person name="Zahm M."/>
            <person name="Besnard G."/>
            <person name="Bellafiore S."/>
        </authorList>
    </citation>
    <scope>NUCLEOTIDE SEQUENCE</scope>
    <source>
        <strain evidence="2">VN-18</strain>
    </source>
</reference>
<feature type="compositionally biased region" description="Polar residues" evidence="1">
    <location>
        <begin position="85"/>
        <end position="94"/>
    </location>
</feature>
<sequence>MLITNFYLLNKMIQKYFLYFILAIQLSGNVGELYKKIEKRDLQNENIPSIATFLPAYIPEYDEDNSTSSVSLSIKTKSPPPHLQYLSNKHPQQY</sequence>
<organism evidence="2 3">
    <name type="scientific">Meloidogyne graminicola</name>
    <dbReference type="NCBI Taxonomy" id="189291"/>
    <lineage>
        <taxon>Eukaryota</taxon>
        <taxon>Metazoa</taxon>
        <taxon>Ecdysozoa</taxon>
        <taxon>Nematoda</taxon>
        <taxon>Chromadorea</taxon>
        <taxon>Rhabditida</taxon>
        <taxon>Tylenchina</taxon>
        <taxon>Tylenchomorpha</taxon>
        <taxon>Tylenchoidea</taxon>
        <taxon>Meloidogynidae</taxon>
        <taxon>Meloidogyninae</taxon>
        <taxon>Meloidogyne</taxon>
    </lineage>
</organism>
<evidence type="ECO:0000313" key="2">
    <source>
        <dbReference type="EMBL" id="KAF7631160.1"/>
    </source>
</evidence>
<dbReference type="EMBL" id="JABEBT010000116">
    <property type="protein sequence ID" value="KAF7631160.1"/>
    <property type="molecule type" value="Genomic_DNA"/>
</dbReference>